<dbReference type="OrthoDB" id="31183at2759"/>
<dbReference type="VEuPathDB" id="MicrosporidiaDB:NAPIS_ORF02229"/>
<evidence type="ECO:0000313" key="2">
    <source>
        <dbReference type="Proteomes" id="UP000053780"/>
    </source>
</evidence>
<dbReference type="HOGENOM" id="CLU_556791_0_0_1"/>
<dbReference type="EMBL" id="KE647314">
    <property type="protein sequence ID" value="EQB60223.1"/>
    <property type="molecule type" value="Genomic_DNA"/>
</dbReference>
<accession>T0L6A9</accession>
<sequence>MISSQLKRKKLKFYGPSTDLEIESLLDLIDFVQPSKYTSQSSIHFDRLRLTKQQEFKFNKKFRMWLKSLVLYNTHINYKFLLDFLIRKYYINVYNQEELIFLTLVNKEYYTNNLEIFPFLNQCRVFNSSFIVDCCYKNYKFLDLIFDYLNYIDYFVDELLVKYHLKYKFCNSQLETIKNKNLQIYNLIMDTEKKFNNDIYNKKHEIKILKNIDSLFEIYKNKKGRDLFSNYNKLIEYIKYLKFKNLEDVVITKDELNVLNAVIYNHEIIINDLESVQNLLFSLDYKYDIFKTLYTKFRNIIFYDSKIYDFYDKESILQIIDENNFKDVKLQDKDILKKCLCFSNFDPDIFRDVILEKNLIFEDKIAEKNYKTFYLQRNYLNEKYTSLKEFKINPEVINYEVILENYDKTLRPEIKDEKLIYFLCNKIGYNEILDKYDLKEIKLLSEHNLKVLEYCLNKYELTHIFDLLVIYYKELIFLIKIINLRNLKCL</sequence>
<keyword evidence="2" id="KW-1185">Reference proteome</keyword>
<organism evidence="1 2">
    <name type="scientific">Vairimorpha apis BRL 01</name>
    <dbReference type="NCBI Taxonomy" id="1037528"/>
    <lineage>
        <taxon>Eukaryota</taxon>
        <taxon>Fungi</taxon>
        <taxon>Fungi incertae sedis</taxon>
        <taxon>Microsporidia</taxon>
        <taxon>Nosematidae</taxon>
        <taxon>Vairimorpha</taxon>
    </lineage>
</organism>
<gene>
    <name evidence="1" type="ORF">NAPIS_ORF02229</name>
</gene>
<evidence type="ECO:0000313" key="1">
    <source>
        <dbReference type="EMBL" id="EQB60223.1"/>
    </source>
</evidence>
<dbReference type="Proteomes" id="UP000053780">
    <property type="component" value="Unassembled WGS sequence"/>
</dbReference>
<reference evidence="1 2" key="1">
    <citation type="journal article" date="2013" name="BMC Genomics">
        <title>Genome sequencing and comparative genomics of honey bee microsporidia, Nosema apis reveal novel insights into host-parasite interactions.</title>
        <authorList>
            <person name="Chen Yp."/>
            <person name="Pettis J.S."/>
            <person name="Zhao Y."/>
            <person name="Liu X."/>
            <person name="Tallon L.J."/>
            <person name="Sadzewicz L.D."/>
            <person name="Li R."/>
            <person name="Zheng H."/>
            <person name="Huang S."/>
            <person name="Zhang X."/>
            <person name="Hamilton M.C."/>
            <person name="Pernal S.F."/>
            <person name="Melathopoulos A.P."/>
            <person name="Yan X."/>
            <person name="Evans J.D."/>
        </authorList>
    </citation>
    <scope>NUCLEOTIDE SEQUENCE [LARGE SCALE GENOMIC DNA]</scope>
    <source>
        <strain evidence="1 2">BRL 01</strain>
    </source>
</reference>
<protein>
    <submittedName>
        <fullName evidence="1">Uncharacterized protein</fullName>
    </submittedName>
</protein>
<dbReference type="AlphaFoldDB" id="T0L6A9"/>
<proteinExistence type="predicted"/>
<name>T0L6A9_9MICR</name>